<dbReference type="EMBL" id="MT141913">
    <property type="protein sequence ID" value="QJA71956.1"/>
    <property type="molecule type" value="Genomic_DNA"/>
</dbReference>
<dbReference type="AlphaFoldDB" id="A0A6M3JPU8"/>
<accession>A0A6M3JPU8</accession>
<name>A0A6M3JPU8_9ZZZZ</name>
<reference evidence="1" key="1">
    <citation type="submission" date="2020-03" db="EMBL/GenBank/DDBJ databases">
        <title>The deep terrestrial virosphere.</title>
        <authorList>
            <person name="Holmfeldt K."/>
            <person name="Nilsson E."/>
            <person name="Simone D."/>
            <person name="Lopez-Fernandez M."/>
            <person name="Wu X."/>
            <person name="de Brujin I."/>
            <person name="Lundin D."/>
            <person name="Andersson A."/>
            <person name="Bertilsson S."/>
            <person name="Dopson M."/>
        </authorList>
    </citation>
    <scope>NUCLEOTIDE SEQUENCE</scope>
    <source>
        <strain evidence="1">MM415A02966</strain>
        <strain evidence="2">MM415B05812</strain>
    </source>
</reference>
<gene>
    <name evidence="1" type="ORF">MM415A02966_0008</name>
    <name evidence="2" type="ORF">MM415B05812_0003</name>
</gene>
<evidence type="ECO:0000313" key="1">
    <source>
        <dbReference type="EMBL" id="QJA71956.1"/>
    </source>
</evidence>
<dbReference type="EMBL" id="MT143541">
    <property type="protein sequence ID" value="QJA97970.1"/>
    <property type="molecule type" value="Genomic_DNA"/>
</dbReference>
<organism evidence="1">
    <name type="scientific">viral metagenome</name>
    <dbReference type="NCBI Taxonomy" id="1070528"/>
    <lineage>
        <taxon>unclassified sequences</taxon>
        <taxon>metagenomes</taxon>
        <taxon>organismal metagenomes</taxon>
    </lineage>
</organism>
<protein>
    <submittedName>
        <fullName evidence="1">Uncharacterized protein</fullName>
    </submittedName>
</protein>
<evidence type="ECO:0000313" key="2">
    <source>
        <dbReference type="EMBL" id="QJA97970.1"/>
    </source>
</evidence>
<sequence length="131" mass="15354">MTSKLLEVGGLMNQKFGEITKQNTTNKTTHAMIDISNSFFERENNPKREKMFRAAFKIFIAEIEHDIYYKDRFGWFIEEAIKAILNDNWEERTNGQPSSPHWNEDPPYGGKYSIVSKLKRHRAEILKIISS</sequence>
<proteinExistence type="predicted"/>